<dbReference type="InterPro" id="IPR051685">
    <property type="entry name" value="Ycf3/AcsC/BcsC/TPR_MFPF"/>
</dbReference>
<keyword evidence="2" id="KW-0802">TPR repeat</keyword>
<evidence type="ECO:0008006" key="5">
    <source>
        <dbReference type="Google" id="ProtNLM"/>
    </source>
</evidence>
<feature type="coiled-coil region" evidence="3">
    <location>
        <begin position="437"/>
        <end position="464"/>
    </location>
</feature>
<evidence type="ECO:0000256" key="2">
    <source>
        <dbReference type="ARBA" id="ARBA00022803"/>
    </source>
</evidence>
<sequence>MRRSNSLFYLIFTIILVFQVASGFAESRENVATVKTHSGSFPLPIPTLRLPSHPVTPLVTVPDAVFPELPDWHYSRFIPEDPSWLDSAGKFYKEGLIYLFRGDLNVAFKRFQSVTDNYPETPWFAPSLFWQAQILSKRKEYVPAGKILTVFLDSLKQGKSSERYIDFQNFSRYTLAWLALKQKKYNEALEIIEKNKEVISVKKIRIQLLFLKYLIHVQLKQSDLIFEVIDDLIQLFPYDFEHVVRLAEFYFVENRWQELADLVEAKAREQVFYNDPRMEHFLWLGVAAEMRLKHWNKAKKRLQSLEKFGVRSPDKLALAYLRLNLYTNQTESSWRNWFKIQDDIVREKALRELIHHAVKTEEFLFLIKKQPELKSVTQYWREWQGELELIYAYLYLRQGQIKKAKQFLLWAQNNLKQESNQVPLIVKEESLYLGTVIELLLKDHQKALQHLKQLLAEYAGSERQSDYYFWYGVLLYELEKSYLQTIMAMRQVDREGERDDDRLFLLGKVNHDQQKWRAVISAFAKLQKLHPGSQFLEEGLYLQAQAFFELKQYNSGLEILNELQNTFGQLKKPVRAVHLRVQILVAMQRYEQADDVLQRMIEENSDFSLIKLRVEVLKYIKDPRRILSVTGVGLELSTNKDQGFLYFHRANALFDTKKYEEANTYYTLALKNPPKDTRRVINYRILKIQYELGRIPELLQGADLFLKVSRDDFYSYEILHMLSNYFLEKKQREKAFSYLKQLVANYKKSVRKVELAPEKRLEQIVLIGQLYNELTNYELAERWLNQALKSMETVEEGRKKWQLHIFKEKGFALYKLGKHRQALAASLKVLYLDRSLSNQQRYDLNLRIASSYVQLKRTKEARSIYLKMQKIFKDTVRQKEIEKLLRSLMNQ</sequence>
<dbReference type="EMBL" id="UINC01001517">
    <property type="protein sequence ID" value="SUZ82672.1"/>
    <property type="molecule type" value="Genomic_DNA"/>
</dbReference>
<evidence type="ECO:0000256" key="3">
    <source>
        <dbReference type="SAM" id="Coils"/>
    </source>
</evidence>
<dbReference type="Pfam" id="PF13181">
    <property type="entry name" value="TPR_8"/>
    <property type="match status" value="1"/>
</dbReference>
<proteinExistence type="predicted"/>
<dbReference type="Pfam" id="PF04733">
    <property type="entry name" value="Coatomer_E"/>
    <property type="match status" value="1"/>
</dbReference>
<gene>
    <name evidence="4" type="ORF">METZ01_LOCUS35526</name>
</gene>
<dbReference type="SUPFAM" id="SSF48452">
    <property type="entry name" value="TPR-like"/>
    <property type="match status" value="5"/>
</dbReference>
<dbReference type="AlphaFoldDB" id="A0A381QTF1"/>
<dbReference type="SMART" id="SM00028">
    <property type="entry name" value="TPR"/>
    <property type="match status" value="7"/>
</dbReference>
<keyword evidence="1" id="KW-0677">Repeat</keyword>
<name>A0A381QTF1_9ZZZZ</name>
<organism evidence="4">
    <name type="scientific">marine metagenome</name>
    <dbReference type="NCBI Taxonomy" id="408172"/>
    <lineage>
        <taxon>unclassified sequences</taxon>
        <taxon>metagenomes</taxon>
        <taxon>ecological metagenomes</taxon>
    </lineage>
</organism>
<evidence type="ECO:0000313" key="4">
    <source>
        <dbReference type="EMBL" id="SUZ82672.1"/>
    </source>
</evidence>
<dbReference type="Pfam" id="PF13174">
    <property type="entry name" value="TPR_6"/>
    <property type="match status" value="1"/>
</dbReference>
<dbReference type="InterPro" id="IPR019734">
    <property type="entry name" value="TPR_rpt"/>
</dbReference>
<accession>A0A381QTF1</accession>
<reference evidence="4" key="1">
    <citation type="submission" date="2018-05" db="EMBL/GenBank/DDBJ databases">
        <authorList>
            <person name="Lanie J.A."/>
            <person name="Ng W.-L."/>
            <person name="Kazmierczak K.M."/>
            <person name="Andrzejewski T.M."/>
            <person name="Davidsen T.M."/>
            <person name="Wayne K.J."/>
            <person name="Tettelin H."/>
            <person name="Glass J.I."/>
            <person name="Rusch D."/>
            <person name="Podicherti R."/>
            <person name="Tsui H.-C.T."/>
            <person name="Winkler M.E."/>
        </authorList>
    </citation>
    <scope>NUCLEOTIDE SEQUENCE</scope>
</reference>
<dbReference type="PANTHER" id="PTHR44943:SF4">
    <property type="entry name" value="TPR REPEAT-CONTAINING PROTEIN MJ0798"/>
    <property type="match status" value="1"/>
</dbReference>
<evidence type="ECO:0000256" key="1">
    <source>
        <dbReference type="ARBA" id="ARBA00022737"/>
    </source>
</evidence>
<dbReference type="InterPro" id="IPR011990">
    <property type="entry name" value="TPR-like_helical_dom_sf"/>
</dbReference>
<keyword evidence="3" id="KW-0175">Coiled coil</keyword>
<dbReference type="Gene3D" id="1.25.40.10">
    <property type="entry name" value="Tetratricopeptide repeat domain"/>
    <property type="match status" value="4"/>
</dbReference>
<dbReference type="PANTHER" id="PTHR44943">
    <property type="entry name" value="CELLULOSE SYNTHASE OPERON PROTEIN C"/>
    <property type="match status" value="1"/>
</dbReference>
<protein>
    <recommendedName>
        <fullName evidence="5">Tetratricopeptide repeat-like domain-containing protein</fullName>
    </recommendedName>
</protein>